<accession>A0AAV5JU00</accession>
<gene>
    <name evidence="3" type="ORF">SLEP1_g26858</name>
</gene>
<comment type="caution">
    <text evidence="3">The sequence shown here is derived from an EMBL/GenBank/DDBJ whole genome shotgun (WGS) entry which is preliminary data.</text>
</comment>
<dbReference type="Gene3D" id="3.30.420.10">
    <property type="entry name" value="Ribonuclease H-like superfamily/Ribonuclease H"/>
    <property type="match status" value="1"/>
</dbReference>
<dbReference type="InterPro" id="IPR053151">
    <property type="entry name" value="RNase_H-like"/>
</dbReference>
<evidence type="ECO:0000259" key="2">
    <source>
        <dbReference type="Pfam" id="PF13456"/>
    </source>
</evidence>
<dbReference type="CDD" id="cd06222">
    <property type="entry name" value="RNase_H_like"/>
    <property type="match status" value="1"/>
</dbReference>
<dbReference type="Pfam" id="PF13456">
    <property type="entry name" value="RVT_3"/>
    <property type="match status" value="1"/>
</dbReference>
<dbReference type="SUPFAM" id="SSF53098">
    <property type="entry name" value="Ribonuclease H-like"/>
    <property type="match status" value="1"/>
</dbReference>
<evidence type="ECO:0000313" key="4">
    <source>
        <dbReference type="Proteomes" id="UP001054252"/>
    </source>
</evidence>
<feature type="compositionally biased region" description="Basic residues" evidence="1">
    <location>
        <begin position="47"/>
        <end position="56"/>
    </location>
</feature>
<name>A0AAV5JU00_9ROSI</name>
<feature type="compositionally biased region" description="Pro residues" evidence="1">
    <location>
        <begin position="306"/>
        <end position="318"/>
    </location>
</feature>
<dbReference type="InterPro" id="IPR012337">
    <property type="entry name" value="RNaseH-like_sf"/>
</dbReference>
<feature type="region of interest" description="Disordered" evidence="1">
    <location>
        <begin position="1"/>
        <end position="62"/>
    </location>
</feature>
<dbReference type="AlphaFoldDB" id="A0AAV5JU00"/>
<dbReference type="InterPro" id="IPR044730">
    <property type="entry name" value="RNase_H-like_dom_plant"/>
</dbReference>
<dbReference type="InterPro" id="IPR002156">
    <property type="entry name" value="RNaseH_domain"/>
</dbReference>
<organism evidence="3 4">
    <name type="scientific">Rubroshorea leprosula</name>
    <dbReference type="NCBI Taxonomy" id="152421"/>
    <lineage>
        <taxon>Eukaryota</taxon>
        <taxon>Viridiplantae</taxon>
        <taxon>Streptophyta</taxon>
        <taxon>Embryophyta</taxon>
        <taxon>Tracheophyta</taxon>
        <taxon>Spermatophyta</taxon>
        <taxon>Magnoliopsida</taxon>
        <taxon>eudicotyledons</taxon>
        <taxon>Gunneridae</taxon>
        <taxon>Pentapetalae</taxon>
        <taxon>rosids</taxon>
        <taxon>malvids</taxon>
        <taxon>Malvales</taxon>
        <taxon>Dipterocarpaceae</taxon>
        <taxon>Rubroshorea</taxon>
    </lineage>
</organism>
<reference evidence="3 4" key="1">
    <citation type="journal article" date="2021" name="Commun. Biol.">
        <title>The genome of Shorea leprosula (Dipterocarpaceae) highlights the ecological relevance of drought in aseasonal tropical rainforests.</title>
        <authorList>
            <person name="Ng K.K.S."/>
            <person name="Kobayashi M.J."/>
            <person name="Fawcett J.A."/>
            <person name="Hatakeyama M."/>
            <person name="Paape T."/>
            <person name="Ng C.H."/>
            <person name="Ang C.C."/>
            <person name="Tnah L.H."/>
            <person name="Lee C.T."/>
            <person name="Nishiyama T."/>
            <person name="Sese J."/>
            <person name="O'Brien M.J."/>
            <person name="Copetti D."/>
            <person name="Mohd Noor M.I."/>
            <person name="Ong R.C."/>
            <person name="Putra M."/>
            <person name="Sireger I.Z."/>
            <person name="Indrioko S."/>
            <person name="Kosugi Y."/>
            <person name="Izuno A."/>
            <person name="Isagi Y."/>
            <person name="Lee S.L."/>
            <person name="Shimizu K.K."/>
        </authorList>
    </citation>
    <scope>NUCLEOTIDE SEQUENCE [LARGE SCALE GENOMIC DNA]</scope>
    <source>
        <strain evidence="3">214</strain>
    </source>
</reference>
<dbReference type="Proteomes" id="UP001054252">
    <property type="component" value="Unassembled WGS sequence"/>
</dbReference>
<dbReference type="PANTHER" id="PTHR47723">
    <property type="entry name" value="OS05G0353850 PROTEIN"/>
    <property type="match status" value="1"/>
</dbReference>
<dbReference type="GO" id="GO:0003676">
    <property type="term" value="F:nucleic acid binding"/>
    <property type="evidence" value="ECO:0007669"/>
    <property type="project" value="InterPro"/>
</dbReference>
<protein>
    <recommendedName>
        <fullName evidence="2">RNase H type-1 domain-containing protein</fullName>
    </recommendedName>
</protein>
<feature type="compositionally biased region" description="Basic residues" evidence="1">
    <location>
        <begin position="24"/>
        <end position="40"/>
    </location>
</feature>
<proteinExistence type="predicted"/>
<feature type="region of interest" description="Disordered" evidence="1">
    <location>
        <begin position="305"/>
        <end position="327"/>
    </location>
</feature>
<evidence type="ECO:0000256" key="1">
    <source>
        <dbReference type="SAM" id="MobiDB-lite"/>
    </source>
</evidence>
<dbReference type="EMBL" id="BPVZ01000045">
    <property type="protein sequence ID" value="GKV16176.1"/>
    <property type="molecule type" value="Genomic_DNA"/>
</dbReference>
<sequence>MGSIEPELGSLEPKSAGFEGTQQHRGRRGRNKRKKRKKERKKMDRKWGRRWIKKGRQGGTKSGHLVECQMIGSLGDGASRWTRECHMASDYPLVSKFYGPIFLNDVNLTLADVFPQGKLNLDIISQPLDKDTLETIKATPFSFSRHGGDSFAWKDSSNGQFSSTIAYKIAKNIPLSCSFKLNTDGSVINNPGPATSRGLIRDHRGHWIKGFSRKIDIASSLAAEIWGIRDGLLLAKQLDIQSLIVEVDSFIAFQLLSTGTDHHHPLCSLISNCRALVVDLSHVHLQHVYREGAISTRVQLHLLPDALPPESPSKPPTPSSLENPVRC</sequence>
<dbReference type="PANTHER" id="PTHR47723:SF19">
    <property type="entry name" value="POLYNUCLEOTIDYL TRANSFERASE, RIBONUCLEASE H-LIKE SUPERFAMILY PROTEIN"/>
    <property type="match status" value="1"/>
</dbReference>
<feature type="domain" description="RNase H type-1" evidence="2">
    <location>
        <begin position="182"/>
        <end position="292"/>
    </location>
</feature>
<dbReference type="GO" id="GO:0004523">
    <property type="term" value="F:RNA-DNA hybrid ribonuclease activity"/>
    <property type="evidence" value="ECO:0007669"/>
    <property type="project" value="InterPro"/>
</dbReference>
<evidence type="ECO:0000313" key="3">
    <source>
        <dbReference type="EMBL" id="GKV16176.1"/>
    </source>
</evidence>
<dbReference type="InterPro" id="IPR036397">
    <property type="entry name" value="RNaseH_sf"/>
</dbReference>
<keyword evidence="4" id="KW-1185">Reference proteome</keyword>